<feature type="compositionally biased region" description="Polar residues" evidence="1">
    <location>
        <begin position="115"/>
        <end position="130"/>
    </location>
</feature>
<feature type="region of interest" description="Disordered" evidence="1">
    <location>
        <begin position="1"/>
        <end position="42"/>
    </location>
</feature>
<keyword evidence="3" id="KW-1185">Reference proteome</keyword>
<name>A0A364N3V7_STELY</name>
<accession>A0A364N3V7</accession>
<dbReference type="AlphaFoldDB" id="A0A364N3V7"/>
<dbReference type="Proteomes" id="UP000249619">
    <property type="component" value="Unassembled WGS sequence"/>
</dbReference>
<evidence type="ECO:0000313" key="2">
    <source>
        <dbReference type="EMBL" id="RAR10572.1"/>
    </source>
</evidence>
<feature type="compositionally biased region" description="Low complexity" evidence="1">
    <location>
        <begin position="218"/>
        <end position="234"/>
    </location>
</feature>
<feature type="region of interest" description="Disordered" evidence="1">
    <location>
        <begin position="198"/>
        <end position="296"/>
    </location>
</feature>
<gene>
    <name evidence="2" type="ORF">DDE83_004969</name>
</gene>
<feature type="compositionally biased region" description="Polar residues" evidence="1">
    <location>
        <begin position="1"/>
        <end position="17"/>
    </location>
</feature>
<organism evidence="2 3">
    <name type="scientific">Stemphylium lycopersici</name>
    <name type="common">Tomato gray leaf spot disease fungus</name>
    <name type="synonym">Thyrospora lycopersici</name>
    <dbReference type="NCBI Taxonomy" id="183478"/>
    <lineage>
        <taxon>Eukaryota</taxon>
        <taxon>Fungi</taxon>
        <taxon>Dikarya</taxon>
        <taxon>Ascomycota</taxon>
        <taxon>Pezizomycotina</taxon>
        <taxon>Dothideomycetes</taxon>
        <taxon>Pleosporomycetidae</taxon>
        <taxon>Pleosporales</taxon>
        <taxon>Pleosporineae</taxon>
        <taxon>Pleosporaceae</taxon>
        <taxon>Stemphylium</taxon>
    </lineage>
</organism>
<reference evidence="3" key="1">
    <citation type="submission" date="2018-05" db="EMBL/GenBank/DDBJ databases">
        <title>Draft genome sequence of Stemphylium lycopersici strain CIDEFI 213.</title>
        <authorList>
            <person name="Medina R."/>
            <person name="Franco M.E.E."/>
            <person name="Lucentini C.G."/>
            <person name="Saparrat M.C.N."/>
            <person name="Balatti P.A."/>
        </authorList>
    </citation>
    <scope>NUCLEOTIDE SEQUENCE [LARGE SCALE GENOMIC DNA]</scope>
    <source>
        <strain evidence="3">CIDEFI 213</strain>
    </source>
</reference>
<protein>
    <submittedName>
        <fullName evidence="2">Uncharacterized protein</fullName>
    </submittedName>
</protein>
<feature type="compositionally biased region" description="Polar residues" evidence="1">
    <location>
        <begin position="198"/>
        <end position="213"/>
    </location>
</feature>
<evidence type="ECO:0000256" key="1">
    <source>
        <dbReference type="SAM" id="MobiDB-lite"/>
    </source>
</evidence>
<dbReference type="EMBL" id="QGDH01000064">
    <property type="protein sequence ID" value="RAR10572.1"/>
    <property type="molecule type" value="Genomic_DNA"/>
</dbReference>
<comment type="caution">
    <text evidence="2">The sequence shown here is derived from an EMBL/GenBank/DDBJ whole genome shotgun (WGS) entry which is preliminary data.</text>
</comment>
<sequence length="384" mass="42477">MTQRSTKPYQPKTTTISRRLRDRAEQNQNLSVQPPEIPLIRGARSRRAATLPTPRHNPIDYQTPGSHPPSLAWNTSHILEGIRPSYSSQPTSSELRLFRDLVPSQTTHFPPHESPQGSESEFVSTINHQSSHSHHIPASQTIEFLPSPLPSTSSSHAFEFQSQAGFEQPNDSFIELQDMSTLGFMMAPSQYGMNHYGSSQTSYSPGYASQQSYAEPRSSASGPYGSPYSSSPAPNESQQRRPEQHTVLPPYPPSHPSVPRSPYQQQSSDTMRGNAAPMASTTHSYNYPPPQNNVPSQSLGSNTYPPLSAGSTGAMEGSFQHSVTFCGTNEKNRELHPRAPAHDAGLSLPALLRETGTWRMTNASHEERQKQADKRDMFPTVRFV</sequence>
<feature type="region of interest" description="Disordered" evidence="1">
    <location>
        <begin position="360"/>
        <end position="384"/>
    </location>
</feature>
<proteinExistence type="predicted"/>
<feature type="region of interest" description="Disordered" evidence="1">
    <location>
        <begin position="105"/>
        <end position="137"/>
    </location>
</feature>
<dbReference type="STRING" id="183478.A0A364N3V7"/>
<feature type="compositionally biased region" description="Basic and acidic residues" evidence="1">
    <location>
        <begin position="364"/>
        <end position="377"/>
    </location>
</feature>
<dbReference type="OrthoDB" id="5366256at2759"/>
<evidence type="ECO:0000313" key="3">
    <source>
        <dbReference type="Proteomes" id="UP000249619"/>
    </source>
</evidence>